<proteinExistence type="predicted"/>
<dbReference type="InterPro" id="IPR014720">
    <property type="entry name" value="dsRBD_dom"/>
</dbReference>
<reference evidence="4" key="1">
    <citation type="submission" date="2019-10" db="EMBL/GenBank/DDBJ databases">
        <authorList>
            <consortium name="DOE Joint Genome Institute"/>
            <person name="Kuo A."/>
            <person name="Miyauchi S."/>
            <person name="Kiss E."/>
            <person name="Drula E."/>
            <person name="Kohler A."/>
            <person name="Sanchez-Garcia M."/>
            <person name="Andreopoulos B."/>
            <person name="Barry K.W."/>
            <person name="Bonito G."/>
            <person name="Buee M."/>
            <person name="Carver A."/>
            <person name="Chen C."/>
            <person name="Cichocki N."/>
            <person name="Clum A."/>
            <person name="Culley D."/>
            <person name="Crous P.W."/>
            <person name="Fauchery L."/>
            <person name="Girlanda M."/>
            <person name="Hayes R."/>
            <person name="Keri Z."/>
            <person name="LaButti K."/>
            <person name="Lipzen A."/>
            <person name="Lombard V."/>
            <person name="Magnuson J."/>
            <person name="Maillard F."/>
            <person name="Morin E."/>
            <person name="Murat C."/>
            <person name="Nolan M."/>
            <person name="Ohm R."/>
            <person name="Pangilinan J."/>
            <person name="Pereira M."/>
            <person name="Perotto S."/>
            <person name="Peter M."/>
            <person name="Riley R."/>
            <person name="Sitrit Y."/>
            <person name="Stielow B."/>
            <person name="Szollosi G."/>
            <person name="Zifcakova L."/>
            <person name="Stursova M."/>
            <person name="Spatafora J.W."/>
            <person name="Tedersoo L."/>
            <person name="Vaario L.-M."/>
            <person name="Yamada A."/>
            <person name="Yan M."/>
            <person name="Wang P."/>
            <person name="Xu J."/>
            <person name="Bruns T."/>
            <person name="Baldrian P."/>
            <person name="Vilgalys R."/>
            <person name="Henrissat B."/>
            <person name="Grigoriev I.V."/>
            <person name="Hibbett D."/>
            <person name="Nagy L.G."/>
            <person name="Martin F.M."/>
        </authorList>
    </citation>
    <scope>NUCLEOTIDE SEQUENCE</scope>
    <source>
        <strain evidence="4">BED1</strain>
    </source>
</reference>
<dbReference type="EMBL" id="WHUW01000033">
    <property type="protein sequence ID" value="KAF8433557.1"/>
    <property type="molecule type" value="Genomic_DNA"/>
</dbReference>
<gene>
    <name evidence="4" type="ORF">L210DRAFT_3411851</name>
</gene>
<feature type="region of interest" description="Disordered" evidence="2">
    <location>
        <begin position="1"/>
        <end position="27"/>
    </location>
</feature>
<reference evidence="4" key="2">
    <citation type="journal article" date="2020" name="Nat. Commun.">
        <title>Large-scale genome sequencing of mycorrhizal fungi provides insights into the early evolution of symbiotic traits.</title>
        <authorList>
            <person name="Miyauchi S."/>
            <person name="Kiss E."/>
            <person name="Kuo A."/>
            <person name="Drula E."/>
            <person name="Kohler A."/>
            <person name="Sanchez-Garcia M."/>
            <person name="Morin E."/>
            <person name="Andreopoulos B."/>
            <person name="Barry K.W."/>
            <person name="Bonito G."/>
            <person name="Buee M."/>
            <person name="Carver A."/>
            <person name="Chen C."/>
            <person name="Cichocki N."/>
            <person name="Clum A."/>
            <person name="Culley D."/>
            <person name="Crous P.W."/>
            <person name="Fauchery L."/>
            <person name="Girlanda M."/>
            <person name="Hayes R.D."/>
            <person name="Keri Z."/>
            <person name="LaButti K."/>
            <person name="Lipzen A."/>
            <person name="Lombard V."/>
            <person name="Magnuson J."/>
            <person name="Maillard F."/>
            <person name="Murat C."/>
            <person name="Nolan M."/>
            <person name="Ohm R.A."/>
            <person name="Pangilinan J."/>
            <person name="Pereira M.F."/>
            <person name="Perotto S."/>
            <person name="Peter M."/>
            <person name="Pfister S."/>
            <person name="Riley R."/>
            <person name="Sitrit Y."/>
            <person name="Stielow J.B."/>
            <person name="Szollosi G."/>
            <person name="Zifcakova L."/>
            <person name="Stursova M."/>
            <person name="Spatafora J.W."/>
            <person name="Tedersoo L."/>
            <person name="Vaario L.M."/>
            <person name="Yamada A."/>
            <person name="Yan M."/>
            <person name="Wang P."/>
            <person name="Xu J."/>
            <person name="Bruns T."/>
            <person name="Baldrian P."/>
            <person name="Vilgalys R."/>
            <person name="Dunand C."/>
            <person name="Henrissat B."/>
            <person name="Grigoriev I.V."/>
            <person name="Hibbett D."/>
            <person name="Nagy L.G."/>
            <person name="Martin F.M."/>
        </authorList>
    </citation>
    <scope>NUCLEOTIDE SEQUENCE</scope>
    <source>
        <strain evidence="4">BED1</strain>
    </source>
</reference>
<keyword evidence="1" id="KW-0694">RNA-binding</keyword>
<evidence type="ECO:0000259" key="3">
    <source>
        <dbReference type="PROSITE" id="PS50137"/>
    </source>
</evidence>
<name>A0AAD4BLK5_BOLED</name>
<evidence type="ECO:0000313" key="5">
    <source>
        <dbReference type="Proteomes" id="UP001194468"/>
    </source>
</evidence>
<dbReference type="SUPFAM" id="SSF54768">
    <property type="entry name" value="dsRNA-binding domain-like"/>
    <property type="match status" value="1"/>
</dbReference>
<dbReference type="AlphaFoldDB" id="A0AAD4BLK5"/>
<protein>
    <recommendedName>
        <fullName evidence="3">DRBM domain-containing protein</fullName>
    </recommendedName>
</protein>
<evidence type="ECO:0000256" key="1">
    <source>
        <dbReference type="PROSITE-ProRule" id="PRU00266"/>
    </source>
</evidence>
<feature type="non-terminal residue" evidence="4">
    <location>
        <position position="75"/>
    </location>
</feature>
<keyword evidence="5" id="KW-1185">Reference proteome</keyword>
<organism evidence="4 5">
    <name type="scientific">Boletus edulis BED1</name>
    <dbReference type="NCBI Taxonomy" id="1328754"/>
    <lineage>
        <taxon>Eukaryota</taxon>
        <taxon>Fungi</taxon>
        <taxon>Dikarya</taxon>
        <taxon>Basidiomycota</taxon>
        <taxon>Agaricomycotina</taxon>
        <taxon>Agaricomycetes</taxon>
        <taxon>Agaricomycetidae</taxon>
        <taxon>Boletales</taxon>
        <taxon>Boletineae</taxon>
        <taxon>Boletaceae</taxon>
        <taxon>Boletoideae</taxon>
        <taxon>Boletus</taxon>
    </lineage>
</organism>
<dbReference type="Pfam" id="PF00035">
    <property type="entry name" value="dsrm"/>
    <property type="match status" value="1"/>
</dbReference>
<accession>A0AAD4BLK5</accession>
<comment type="caution">
    <text evidence="4">The sequence shown here is derived from an EMBL/GenBank/DDBJ whole genome shotgun (WGS) entry which is preliminary data.</text>
</comment>
<evidence type="ECO:0000256" key="2">
    <source>
        <dbReference type="SAM" id="MobiDB-lite"/>
    </source>
</evidence>
<feature type="domain" description="DRBM" evidence="3">
    <location>
        <begin position="1"/>
        <end position="64"/>
    </location>
</feature>
<dbReference type="SMART" id="SM00358">
    <property type="entry name" value="DSRM"/>
    <property type="match status" value="1"/>
</dbReference>
<evidence type="ECO:0000313" key="4">
    <source>
        <dbReference type="EMBL" id="KAF8433557.1"/>
    </source>
</evidence>
<sequence length="75" mass="7759">NSDLQSIGRAAALSWKDSTSGPTHSPEWKSVCKISGKEYGVGVGTHKHLARGAAAALALEALKAEPESEGGDKLE</sequence>
<dbReference type="PROSITE" id="PS50137">
    <property type="entry name" value="DS_RBD"/>
    <property type="match status" value="1"/>
</dbReference>
<dbReference type="GO" id="GO:0003723">
    <property type="term" value="F:RNA binding"/>
    <property type="evidence" value="ECO:0007669"/>
    <property type="project" value="UniProtKB-UniRule"/>
</dbReference>
<dbReference type="Proteomes" id="UP001194468">
    <property type="component" value="Unassembled WGS sequence"/>
</dbReference>
<dbReference type="Gene3D" id="3.30.160.20">
    <property type="match status" value="1"/>
</dbReference>